<dbReference type="AlphaFoldDB" id="A0A9W9FDM6"/>
<accession>A0A9W9FDM6</accession>
<evidence type="ECO:0000256" key="3">
    <source>
        <dbReference type="ARBA" id="ARBA00023002"/>
    </source>
</evidence>
<dbReference type="Gene3D" id="3.90.25.10">
    <property type="entry name" value="UDP-galactose 4-epimerase, domain 1"/>
    <property type="match status" value="1"/>
</dbReference>
<name>A0A9W9FDM6_9EURO</name>
<evidence type="ECO:0000313" key="7">
    <source>
        <dbReference type="Proteomes" id="UP001149074"/>
    </source>
</evidence>
<feature type="region of interest" description="Disordered" evidence="4">
    <location>
        <begin position="73"/>
        <end position="100"/>
    </location>
</feature>
<dbReference type="GO" id="GO:0016491">
    <property type="term" value="F:oxidoreductase activity"/>
    <property type="evidence" value="ECO:0007669"/>
    <property type="project" value="UniProtKB-KW"/>
</dbReference>
<dbReference type="Proteomes" id="UP001149074">
    <property type="component" value="Unassembled WGS sequence"/>
</dbReference>
<keyword evidence="7" id="KW-1185">Reference proteome</keyword>
<evidence type="ECO:0000256" key="1">
    <source>
        <dbReference type="ARBA" id="ARBA00006328"/>
    </source>
</evidence>
<evidence type="ECO:0000256" key="2">
    <source>
        <dbReference type="ARBA" id="ARBA00022857"/>
    </source>
</evidence>
<dbReference type="InterPro" id="IPR036291">
    <property type="entry name" value="NAD(P)-bd_dom_sf"/>
</dbReference>
<protein>
    <recommendedName>
        <fullName evidence="5">NmrA-like domain-containing protein</fullName>
    </recommendedName>
</protein>
<dbReference type="InterPro" id="IPR051164">
    <property type="entry name" value="NmrA-like_oxidored"/>
</dbReference>
<keyword evidence="2" id="KW-0521">NADP</keyword>
<keyword evidence="3" id="KW-0560">Oxidoreductase</keyword>
<dbReference type="Gene3D" id="3.40.50.720">
    <property type="entry name" value="NAD(P)-binding Rossmann-like Domain"/>
    <property type="match status" value="2"/>
</dbReference>
<feature type="compositionally biased region" description="Basic and acidic residues" evidence="4">
    <location>
        <begin position="87"/>
        <end position="100"/>
    </location>
</feature>
<feature type="domain" description="NmrA-like" evidence="5">
    <location>
        <begin position="6"/>
        <end position="73"/>
    </location>
</feature>
<comment type="similarity">
    <text evidence="1">Belongs to the NmrA-type oxidoreductase family.</text>
</comment>
<dbReference type="OrthoDB" id="3358371at2759"/>
<evidence type="ECO:0000259" key="5">
    <source>
        <dbReference type="Pfam" id="PF05368"/>
    </source>
</evidence>
<organism evidence="6 7">
    <name type="scientific">Penicillium argentinense</name>
    <dbReference type="NCBI Taxonomy" id="1131581"/>
    <lineage>
        <taxon>Eukaryota</taxon>
        <taxon>Fungi</taxon>
        <taxon>Dikarya</taxon>
        <taxon>Ascomycota</taxon>
        <taxon>Pezizomycotina</taxon>
        <taxon>Eurotiomycetes</taxon>
        <taxon>Eurotiomycetidae</taxon>
        <taxon>Eurotiales</taxon>
        <taxon>Aspergillaceae</taxon>
        <taxon>Penicillium</taxon>
    </lineage>
</organism>
<evidence type="ECO:0000313" key="6">
    <source>
        <dbReference type="EMBL" id="KAJ5098288.1"/>
    </source>
</evidence>
<dbReference type="RefSeq" id="XP_056473942.1">
    <property type="nucleotide sequence ID" value="XM_056617783.1"/>
</dbReference>
<evidence type="ECO:0000256" key="4">
    <source>
        <dbReference type="SAM" id="MobiDB-lite"/>
    </source>
</evidence>
<comment type="caution">
    <text evidence="6">The sequence shown here is derived from an EMBL/GenBank/DDBJ whole genome shotgun (WGS) entry which is preliminary data.</text>
</comment>
<dbReference type="EMBL" id="JAPQKI010000005">
    <property type="protein sequence ID" value="KAJ5098288.1"/>
    <property type="molecule type" value="Genomic_DNA"/>
</dbReference>
<gene>
    <name evidence="6" type="ORF">N7532_005289</name>
</gene>
<dbReference type="GeneID" id="81356762"/>
<dbReference type="PANTHER" id="PTHR42748">
    <property type="entry name" value="NITROGEN METABOLITE REPRESSION PROTEIN NMRA FAMILY MEMBER"/>
    <property type="match status" value="1"/>
</dbReference>
<sequence length="302" mass="34101">MASLAKETVAVVGTTGIQGESVARTFLSLSHWNVRCLTRQPTSDKALELAQLGGEIVLADLKDEASLRKAFSNREASLPGRSHPRKERYQGRSNHPDPGKVRLLSPGTYACCIKWQILFCFPLLDQSEYRRLHRDLQVELAKKTSYIYIGAYTTNAFLYPQFVPQTGDFISILLTRKETCMPIINVPRSTGPFVRALVEDEEPRTKLLAYEDYLSIEQVVNIWKKALGKEFRLIQLTMEAMREKPGVPREILLGAAYLGEYSYCAGVSNVIKPARLKNRLETQSFKDWLEGKNAMELLGANK</sequence>
<dbReference type="InterPro" id="IPR008030">
    <property type="entry name" value="NmrA-like"/>
</dbReference>
<dbReference type="GO" id="GO:0005634">
    <property type="term" value="C:nucleus"/>
    <property type="evidence" value="ECO:0007669"/>
    <property type="project" value="TreeGrafter"/>
</dbReference>
<reference evidence="6" key="2">
    <citation type="journal article" date="2023" name="IMA Fungus">
        <title>Comparative genomic study of the Penicillium genus elucidates a diverse pangenome and 15 lateral gene transfer events.</title>
        <authorList>
            <person name="Petersen C."/>
            <person name="Sorensen T."/>
            <person name="Nielsen M.R."/>
            <person name="Sondergaard T.E."/>
            <person name="Sorensen J.L."/>
            <person name="Fitzpatrick D.A."/>
            <person name="Frisvad J.C."/>
            <person name="Nielsen K.L."/>
        </authorList>
    </citation>
    <scope>NUCLEOTIDE SEQUENCE</scope>
    <source>
        <strain evidence="6">IBT 30761</strain>
    </source>
</reference>
<dbReference type="SUPFAM" id="SSF51735">
    <property type="entry name" value="NAD(P)-binding Rossmann-fold domains"/>
    <property type="match status" value="1"/>
</dbReference>
<reference evidence="6" key="1">
    <citation type="submission" date="2022-11" db="EMBL/GenBank/DDBJ databases">
        <authorList>
            <person name="Petersen C."/>
        </authorList>
    </citation>
    <scope>NUCLEOTIDE SEQUENCE</scope>
    <source>
        <strain evidence="6">IBT 30761</strain>
    </source>
</reference>
<dbReference type="PANTHER" id="PTHR42748:SF30">
    <property type="entry name" value="NMRA-LIKE DOMAIN-CONTAINING PROTEIN"/>
    <property type="match status" value="1"/>
</dbReference>
<proteinExistence type="inferred from homology"/>
<dbReference type="Pfam" id="PF05368">
    <property type="entry name" value="NmrA"/>
    <property type="match status" value="1"/>
</dbReference>